<sequence>MQPALLCLCVFAHVVSALNATSLLFNSTATTFVPAALRAVLNTGPPPSSGAYGTAVWAGQSTAVRFTAPPDVPGYGATLAEVQLTIAANRYSPSNLRLSVVQDSGRNSPGTTVLESRVIRLPAYDGRVTITASHPGNLYLYPGELFWVTLEGDARYVQDAVSWLDSPNGVAWTAFNAQSVGLKEAGEDTQTLMGSKNSMDTVAGWVVERTTRASSIRVLVA</sequence>
<protein>
    <submittedName>
        <fullName evidence="2">Uncharacterized protein</fullName>
    </submittedName>
</protein>
<proteinExistence type="predicted"/>
<dbReference type="AlphaFoldDB" id="A0A507EZQ5"/>
<comment type="caution">
    <text evidence="2">The sequence shown here is derived from an EMBL/GenBank/DDBJ whole genome shotgun (WGS) entry which is preliminary data.</text>
</comment>
<evidence type="ECO:0000256" key="1">
    <source>
        <dbReference type="SAM" id="SignalP"/>
    </source>
</evidence>
<evidence type="ECO:0000313" key="2">
    <source>
        <dbReference type="EMBL" id="TPX69509.1"/>
    </source>
</evidence>
<dbReference type="OrthoDB" id="2103421at2759"/>
<name>A0A507EZQ5_9FUNG</name>
<dbReference type="Proteomes" id="UP000320333">
    <property type="component" value="Unassembled WGS sequence"/>
</dbReference>
<reference evidence="2 3" key="1">
    <citation type="journal article" date="2019" name="Sci. Rep.">
        <title>Comparative genomics of chytrid fungi reveal insights into the obligate biotrophic and pathogenic lifestyle of Synchytrium endobioticum.</title>
        <authorList>
            <person name="van de Vossenberg B.T.L.H."/>
            <person name="Warris S."/>
            <person name="Nguyen H.D.T."/>
            <person name="van Gent-Pelzer M.P.E."/>
            <person name="Joly D.L."/>
            <person name="van de Geest H.C."/>
            <person name="Bonants P.J.M."/>
            <person name="Smith D.S."/>
            <person name="Levesque C.A."/>
            <person name="van der Lee T.A.J."/>
        </authorList>
    </citation>
    <scope>NUCLEOTIDE SEQUENCE [LARGE SCALE GENOMIC DNA]</scope>
    <source>
        <strain evidence="2 3">CBS 675.73</strain>
    </source>
</reference>
<gene>
    <name evidence="2" type="ORF">CcCBS67573_g06842</name>
</gene>
<keyword evidence="1" id="KW-0732">Signal</keyword>
<dbReference type="EMBL" id="QEAP01000315">
    <property type="protein sequence ID" value="TPX69509.1"/>
    <property type="molecule type" value="Genomic_DNA"/>
</dbReference>
<organism evidence="2 3">
    <name type="scientific">Chytriomyces confervae</name>
    <dbReference type="NCBI Taxonomy" id="246404"/>
    <lineage>
        <taxon>Eukaryota</taxon>
        <taxon>Fungi</taxon>
        <taxon>Fungi incertae sedis</taxon>
        <taxon>Chytridiomycota</taxon>
        <taxon>Chytridiomycota incertae sedis</taxon>
        <taxon>Chytridiomycetes</taxon>
        <taxon>Chytridiales</taxon>
        <taxon>Chytriomycetaceae</taxon>
        <taxon>Chytriomyces</taxon>
    </lineage>
</organism>
<keyword evidence="3" id="KW-1185">Reference proteome</keyword>
<accession>A0A507EZQ5</accession>
<feature type="signal peptide" evidence="1">
    <location>
        <begin position="1"/>
        <end position="17"/>
    </location>
</feature>
<feature type="chain" id="PRO_5021443532" evidence="1">
    <location>
        <begin position="18"/>
        <end position="221"/>
    </location>
</feature>
<evidence type="ECO:0000313" key="3">
    <source>
        <dbReference type="Proteomes" id="UP000320333"/>
    </source>
</evidence>